<dbReference type="Gene3D" id="1.10.10.2360">
    <property type="match status" value="1"/>
</dbReference>
<dbReference type="AlphaFoldDB" id="A0A369JTY3"/>
<name>A0A369JTY3_HYPMA</name>
<gene>
    <name evidence="1" type="ORF">Hypma_007368</name>
</gene>
<dbReference type="Proteomes" id="UP000076154">
    <property type="component" value="Unassembled WGS sequence"/>
</dbReference>
<evidence type="ECO:0000313" key="2">
    <source>
        <dbReference type="Proteomes" id="UP000076154"/>
    </source>
</evidence>
<evidence type="ECO:0000313" key="1">
    <source>
        <dbReference type="EMBL" id="RDB24822.1"/>
    </source>
</evidence>
<accession>A0A369JTY3</accession>
<keyword evidence="2" id="KW-1185">Reference proteome</keyword>
<reference evidence="1" key="1">
    <citation type="submission" date="2018-04" db="EMBL/GenBank/DDBJ databases">
        <title>Whole genome sequencing of Hypsizygus marmoreus.</title>
        <authorList>
            <person name="Choi I.-G."/>
            <person name="Min B."/>
            <person name="Kim J.-G."/>
            <person name="Kim S."/>
            <person name="Oh Y.-L."/>
            <person name="Kong W.-S."/>
            <person name="Park H."/>
            <person name="Jeong J."/>
            <person name="Song E.-S."/>
        </authorList>
    </citation>
    <scope>NUCLEOTIDE SEQUENCE [LARGE SCALE GENOMIC DNA]</scope>
    <source>
        <strain evidence="1">51987-8</strain>
    </source>
</reference>
<comment type="caution">
    <text evidence="1">The sequence shown here is derived from an EMBL/GenBank/DDBJ whole genome shotgun (WGS) entry which is preliminary data.</text>
</comment>
<dbReference type="OrthoDB" id="2604709at2759"/>
<proteinExistence type="predicted"/>
<dbReference type="EMBL" id="LUEZ02000041">
    <property type="protein sequence ID" value="RDB24822.1"/>
    <property type="molecule type" value="Genomic_DNA"/>
</dbReference>
<sequence length="231" mass="25855">MPLSAKDDLSFDRFLGFSIRWPENNSNKCGQKVHDGEPLSCIYICWTPLPTCASPHPTMHDIHYFPSDPMADPQISNGLKIRIPARSLPLKSHVEFDIDSDDEEVCDKRYSRRNPPDPSKYTLGRSGRAIAGSKRVAKHNGGIIDVEQVFQSITATPAYSHVSFEEMRMGFYEAHASCGRPQAVDPVETPWTTVPSDFRAVYINVNDRRNVMNDATMMDAATPRTKPVSGQ</sequence>
<organism evidence="1 2">
    <name type="scientific">Hypsizygus marmoreus</name>
    <name type="common">White beech mushroom</name>
    <name type="synonym">Agaricus marmoreus</name>
    <dbReference type="NCBI Taxonomy" id="39966"/>
    <lineage>
        <taxon>Eukaryota</taxon>
        <taxon>Fungi</taxon>
        <taxon>Dikarya</taxon>
        <taxon>Basidiomycota</taxon>
        <taxon>Agaricomycotina</taxon>
        <taxon>Agaricomycetes</taxon>
        <taxon>Agaricomycetidae</taxon>
        <taxon>Agaricales</taxon>
        <taxon>Tricholomatineae</taxon>
        <taxon>Lyophyllaceae</taxon>
        <taxon>Hypsizygus</taxon>
    </lineage>
</organism>
<protein>
    <submittedName>
        <fullName evidence="1">Uncharacterized protein</fullName>
    </submittedName>
</protein>
<dbReference type="InParanoid" id="A0A369JTY3"/>